<name>A0A7J6LBF3_PERCH</name>
<keyword evidence="2" id="KW-1185">Reference proteome</keyword>
<evidence type="ECO:0000313" key="2">
    <source>
        <dbReference type="Proteomes" id="UP000591131"/>
    </source>
</evidence>
<comment type="caution">
    <text evidence="1">The sequence shown here is derived from an EMBL/GenBank/DDBJ whole genome shotgun (WGS) entry which is preliminary data.</text>
</comment>
<reference evidence="1 2" key="1">
    <citation type="submission" date="2020-04" db="EMBL/GenBank/DDBJ databases">
        <title>Perkinsus chesapeaki whole genome sequence.</title>
        <authorList>
            <person name="Bogema D.R."/>
        </authorList>
    </citation>
    <scope>NUCLEOTIDE SEQUENCE [LARGE SCALE GENOMIC DNA]</scope>
    <source>
        <strain evidence="1">ATCC PRA-425</strain>
    </source>
</reference>
<sequence>MVCLLGTVDGRIYGAQFGTKPFILTVLCPPDGKQCVLDIQTVPTARVQSSRYDESGVVSYDLFWKSDERVQFVHALNFMRVFREEVGVDGLGNIKFDVTSEIASLELSVSAGLRARVMLLSSGEAATLCAKLQCEE</sequence>
<dbReference type="AlphaFoldDB" id="A0A7J6LBF3"/>
<gene>
    <name evidence="1" type="ORF">FOL47_008849</name>
</gene>
<dbReference type="EMBL" id="JAAPAO010000589">
    <property type="protein sequence ID" value="KAF4656574.1"/>
    <property type="molecule type" value="Genomic_DNA"/>
</dbReference>
<evidence type="ECO:0000313" key="1">
    <source>
        <dbReference type="EMBL" id="KAF4656574.1"/>
    </source>
</evidence>
<protein>
    <submittedName>
        <fullName evidence="1">Uncharacterized protein</fullName>
    </submittedName>
</protein>
<dbReference type="Proteomes" id="UP000591131">
    <property type="component" value="Unassembled WGS sequence"/>
</dbReference>
<accession>A0A7J6LBF3</accession>
<proteinExistence type="predicted"/>
<organism evidence="1 2">
    <name type="scientific">Perkinsus chesapeaki</name>
    <name type="common">Clam parasite</name>
    <name type="synonym">Perkinsus andrewsi</name>
    <dbReference type="NCBI Taxonomy" id="330153"/>
    <lineage>
        <taxon>Eukaryota</taxon>
        <taxon>Sar</taxon>
        <taxon>Alveolata</taxon>
        <taxon>Perkinsozoa</taxon>
        <taxon>Perkinsea</taxon>
        <taxon>Perkinsida</taxon>
        <taxon>Perkinsidae</taxon>
        <taxon>Perkinsus</taxon>
    </lineage>
</organism>